<dbReference type="InterPro" id="IPR058813">
    <property type="entry name" value="DNA-SBD_ScoMcrA"/>
</dbReference>
<protein>
    <submittedName>
        <fullName evidence="3">Uncharacterized protein</fullName>
    </submittedName>
</protein>
<comment type="caution">
    <text evidence="3">The sequence shown here is derived from an EMBL/GenBank/DDBJ whole genome shotgun (WGS) entry which is preliminary data.</text>
</comment>
<feature type="domain" description="ScoMcrA-like DNA sulfur-binding" evidence="2">
    <location>
        <begin position="69"/>
        <end position="218"/>
    </location>
</feature>
<evidence type="ECO:0000313" key="3">
    <source>
        <dbReference type="EMBL" id="RSM79421.1"/>
    </source>
</evidence>
<dbReference type="Proteomes" id="UP000287547">
    <property type="component" value="Unassembled WGS sequence"/>
</dbReference>
<dbReference type="AlphaFoldDB" id="A0A428Z274"/>
<dbReference type="EMBL" id="QHKI01000033">
    <property type="protein sequence ID" value="RSM79421.1"/>
    <property type="molecule type" value="Genomic_DNA"/>
</dbReference>
<evidence type="ECO:0000313" key="4">
    <source>
        <dbReference type="Proteomes" id="UP000287547"/>
    </source>
</evidence>
<gene>
    <name evidence="3" type="ORF">DMH04_32030</name>
</gene>
<dbReference type="OrthoDB" id="9802640at2"/>
<reference evidence="3 4" key="1">
    <citation type="submission" date="2018-05" db="EMBL/GenBank/DDBJ databases">
        <title>Evolution of GPA BGCs.</title>
        <authorList>
            <person name="Waglechner N."/>
            <person name="Wright G.D."/>
        </authorList>
    </citation>
    <scope>NUCLEOTIDE SEQUENCE [LARGE SCALE GENOMIC DNA]</scope>
    <source>
        <strain evidence="3 4">A82846</strain>
    </source>
</reference>
<dbReference type="Gene3D" id="1.10.30.50">
    <property type="match status" value="1"/>
</dbReference>
<evidence type="ECO:0000259" key="2">
    <source>
        <dbReference type="Pfam" id="PF26340"/>
    </source>
</evidence>
<dbReference type="Pfam" id="PF26340">
    <property type="entry name" value="DNA-SBD_ScoMcrA"/>
    <property type="match status" value="1"/>
</dbReference>
<dbReference type="InterPro" id="IPR003615">
    <property type="entry name" value="HNH_nuc"/>
</dbReference>
<name>A0A428Z274_KIBAR</name>
<accession>A0A428Z274</accession>
<evidence type="ECO:0000259" key="1">
    <source>
        <dbReference type="Pfam" id="PF13391"/>
    </source>
</evidence>
<dbReference type="CDD" id="cd00085">
    <property type="entry name" value="HNHc"/>
    <property type="match status" value="1"/>
</dbReference>
<feature type="domain" description="HNH nuclease" evidence="1">
    <location>
        <begin position="265"/>
        <end position="320"/>
    </location>
</feature>
<sequence length="368" mass="41243">MALADVQVLDSPYPAAEALRQLCNRDDLRSLTLVPAEQYESVANLLPTGQRLATRAAPAVRHKIDVSATELVQRVTVLRRHHLDGKPSRHQPLTLLWAIGQLAVDAPRLHPWHVFKPQVGELLAEFGGEGSSATPEFPFWHLRRTGVWEVDGLEPGTISKPRAGLFDSADPRAGFTEEAYRRLRDVTVRTRVINALRVRHLADIENNHLLLERVGLTDYAKASGAGKFRAESAGQLPARQQTTRQEVDRCATLAKQVKALHDNTCQLCGKQLMLADGFHSEAAHIRGLGQPHCGPDVLSNLLCLCPNCHAQFDNFAVYVDEDDVVRHVLGRKYLAEFRRHPEHEIDDDHLRRHREMCETTEAVPDSDR</sequence>
<proteinExistence type="predicted"/>
<organism evidence="3 4">
    <name type="scientific">Kibdelosporangium aridum</name>
    <dbReference type="NCBI Taxonomy" id="2030"/>
    <lineage>
        <taxon>Bacteria</taxon>
        <taxon>Bacillati</taxon>
        <taxon>Actinomycetota</taxon>
        <taxon>Actinomycetes</taxon>
        <taxon>Pseudonocardiales</taxon>
        <taxon>Pseudonocardiaceae</taxon>
        <taxon>Kibdelosporangium</taxon>
    </lineage>
</organism>
<dbReference type="Pfam" id="PF13391">
    <property type="entry name" value="HNH_2"/>
    <property type="match status" value="1"/>
</dbReference>